<name>A0A081K951_9GAMM</name>
<dbReference type="InterPro" id="IPR050109">
    <property type="entry name" value="HTH-type_TetR-like_transc_reg"/>
</dbReference>
<reference evidence="6 7" key="1">
    <citation type="submission" date="2014-06" db="EMBL/GenBank/DDBJ databases">
        <title>Whole Genome Sequences of Three Symbiotic Endozoicomonas Bacteria.</title>
        <authorList>
            <person name="Neave M.J."/>
            <person name="Apprill A."/>
            <person name="Voolstra C.R."/>
        </authorList>
    </citation>
    <scope>NUCLEOTIDE SEQUENCE [LARGE SCALE GENOMIC DNA]</scope>
    <source>
        <strain evidence="6 7">DSM 22380</strain>
    </source>
</reference>
<sequence>MSASEKRTQREAAIIQATLTLLQEKGFMDLKMSEVAKHAQFSMGTVYSHFSSKEDLLLGCAIHISKTIASVFDQVIHSPSPPMERLLILNMAIWLCDAQQPHHYFLRQLAMTPDIWQRASAERARALDDIYQTISQLVESLIIELMTENPTISEENKADALTDILMGIWSLGEGLFQISVSGFGLKQPSLQKDNGFGLLTTNLAKYLQGWGWQEPFSESTIANSKIKAEQTVARFTDQ</sequence>
<dbReference type="EMBL" id="JOJP01000001">
    <property type="protein sequence ID" value="KEI70677.1"/>
    <property type="molecule type" value="Genomic_DNA"/>
</dbReference>
<dbReference type="AlphaFoldDB" id="A0A081K951"/>
<dbReference type="Gene3D" id="1.10.357.10">
    <property type="entry name" value="Tetracycline Repressor, domain 2"/>
    <property type="match status" value="1"/>
</dbReference>
<dbReference type="PRINTS" id="PR00455">
    <property type="entry name" value="HTHTETR"/>
</dbReference>
<dbReference type="RefSeq" id="WP_020580715.1">
    <property type="nucleotide sequence ID" value="NZ_JOJP01000001.1"/>
</dbReference>
<keyword evidence="1" id="KW-0805">Transcription regulation</keyword>
<dbReference type="STRING" id="305900.GV64_07940"/>
<comment type="caution">
    <text evidence="6">The sequence shown here is derived from an EMBL/GenBank/DDBJ whole genome shotgun (WGS) entry which is preliminary data.</text>
</comment>
<evidence type="ECO:0000256" key="2">
    <source>
        <dbReference type="ARBA" id="ARBA00023125"/>
    </source>
</evidence>
<dbReference type="PROSITE" id="PS50977">
    <property type="entry name" value="HTH_TETR_2"/>
    <property type="match status" value="1"/>
</dbReference>
<organism evidence="6 7">
    <name type="scientific">Endozoicomonas elysicola</name>
    <dbReference type="NCBI Taxonomy" id="305900"/>
    <lineage>
        <taxon>Bacteria</taxon>
        <taxon>Pseudomonadati</taxon>
        <taxon>Pseudomonadota</taxon>
        <taxon>Gammaproteobacteria</taxon>
        <taxon>Oceanospirillales</taxon>
        <taxon>Endozoicomonadaceae</taxon>
        <taxon>Endozoicomonas</taxon>
    </lineage>
</organism>
<dbReference type="SUPFAM" id="SSF46689">
    <property type="entry name" value="Homeodomain-like"/>
    <property type="match status" value="1"/>
</dbReference>
<keyword evidence="3" id="KW-0804">Transcription</keyword>
<evidence type="ECO:0000256" key="3">
    <source>
        <dbReference type="ARBA" id="ARBA00023163"/>
    </source>
</evidence>
<feature type="domain" description="HTH tetR-type" evidence="5">
    <location>
        <begin position="8"/>
        <end position="68"/>
    </location>
</feature>
<dbReference type="GO" id="GO:0003700">
    <property type="term" value="F:DNA-binding transcription factor activity"/>
    <property type="evidence" value="ECO:0007669"/>
    <property type="project" value="TreeGrafter"/>
</dbReference>
<dbReference type="Proteomes" id="UP000027997">
    <property type="component" value="Unassembled WGS sequence"/>
</dbReference>
<dbReference type="PANTHER" id="PTHR30055:SF234">
    <property type="entry name" value="HTH-TYPE TRANSCRIPTIONAL REGULATOR BETI"/>
    <property type="match status" value="1"/>
</dbReference>
<proteinExistence type="predicted"/>
<dbReference type="Pfam" id="PF00440">
    <property type="entry name" value="TetR_N"/>
    <property type="match status" value="1"/>
</dbReference>
<dbReference type="GO" id="GO:0000976">
    <property type="term" value="F:transcription cis-regulatory region binding"/>
    <property type="evidence" value="ECO:0007669"/>
    <property type="project" value="TreeGrafter"/>
</dbReference>
<gene>
    <name evidence="6" type="ORF">GV64_07940</name>
</gene>
<protein>
    <recommendedName>
        <fullName evidence="5">HTH tetR-type domain-containing protein</fullName>
    </recommendedName>
</protein>
<dbReference type="eggNOG" id="COG1309">
    <property type="taxonomic scope" value="Bacteria"/>
</dbReference>
<evidence type="ECO:0000313" key="7">
    <source>
        <dbReference type="Proteomes" id="UP000027997"/>
    </source>
</evidence>
<evidence type="ECO:0000259" key="5">
    <source>
        <dbReference type="PROSITE" id="PS50977"/>
    </source>
</evidence>
<evidence type="ECO:0000256" key="4">
    <source>
        <dbReference type="PROSITE-ProRule" id="PRU00335"/>
    </source>
</evidence>
<keyword evidence="7" id="KW-1185">Reference proteome</keyword>
<dbReference type="InterPro" id="IPR001647">
    <property type="entry name" value="HTH_TetR"/>
</dbReference>
<evidence type="ECO:0000256" key="1">
    <source>
        <dbReference type="ARBA" id="ARBA00023015"/>
    </source>
</evidence>
<evidence type="ECO:0000313" key="6">
    <source>
        <dbReference type="EMBL" id="KEI70677.1"/>
    </source>
</evidence>
<keyword evidence="2 4" id="KW-0238">DNA-binding</keyword>
<dbReference type="PANTHER" id="PTHR30055">
    <property type="entry name" value="HTH-TYPE TRANSCRIPTIONAL REGULATOR RUTR"/>
    <property type="match status" value="1"/>
</dbReference>
<dbReference type="InterPro" id="IPR009057">
    <property type="entry name" value="Homeodomain-like_sf"/>
</dbReference>
<feature type="DNA-binding region" description="H-T-H motif" evidence="4">
    <location>
        <begin position="31"/>
        <end position="50"/>
    </location>
</feature>
<accession>A0A081K951</accession>